<dbReference type="Pfam" id="PF01764">
    <property type="entry name" value="Lipase_3"/>
    <property type="match status" value="1"/>
</dbReference>
<feature type="domain" description="Fungal lipase-type" evidence="1">
    <location>
        <begin position="51"/>
        <end position="123"/>
    </location>
</feature>
<accession>A0A3P7JFT9</accession>
<gene>
    <name evidence="2" type="ORF">SVUK_LOCUS9935</name>
</gene>
<dbReference type="Gene3D" id="3.40.50.1820">
    <property type="entry name" value="alpha/beta hydrolase"/>
    <property type="match status" value="1"/>
</dbReference>
<sequence>MITLFFLTGTVAAYTIPSYTDDFARNFMFPLSAAAYSDEPQLCVENLFLNASVTGHSLGGSLASLAASYIVASGMVKWTKMKVVTFGQPRTGDYSYAISHNAQLGYSYRVVHWRDIVPHLPNVGYNHHRREVHYTSEMLPDHFTICEGYNCFDQRIPSFCANNIISGNEEKKCSNGLLFPTSYDDHTHYFGKYVSKFGQSGCV</sequence>
<organism evidence="2 3">
    <name type="scientific">Strongylus vulgaris</name>
    <name type="common">Blood worm</name>
    <dbReference type="NCBI Taxonomy" id="40348"/>
    <lineage>
        <taxon>Eukaryota</taxon>
        <taxon>Metazoa</taxon>
        <taxon>Ecdysozoa</taxon>
        <taxon>Nematoda</taxon>
        <taxon>Chromadorea</taxon>
        <taxon>Rhabditida</taxon>
        <taxon>Rhabditina</taxon>
        <taxon>Rhabditomorpha</taxon>
        <taxon>Strongyloidea</taxon>
        <taxon>Strongylidae</taxon>
        <taxon>Strongylus</taxon>
    </lineage>
</organism>
<dbReference type="Proteomes" id="UP000270094">
    <property type="component" value="Unassembled WGS sequence"/>
</dbReference>
<evidence type="ECO:0000259" key="1">
    <source>
        <dbReference type="Pfam" id="PF01764"/>
    </source>
</evidence>
<name>A0A3P7JFT9_STRVU</name>
<dbReference type="CDD" id="cd00519">
    <property type="entry name" value="Lipase_3"/>
    <property type="match status" value="1"/>
</dbReference>
<evidence type="ECO:0000313" key="3">
    <source>
        <dbReference type="Proteomes" id="UP000270094"/>
    </source>
</evidence>
<evidence type="ECO:0000313" key="2">
    <source>
        <dbReference type="EMBL" id="VDM74937.1"/>
    </source>
</evidence>
<dbReference type="EMBL" id="UYYB01094759">
    <property type="protein sequence ID" value="VDM74937.1"/>
    <property type="molecule type" value="Genomic_DNA"/>
</dbReference>
<dbReference type="GO" id="GO:0006629">
    <property type="term" value="P:lipid metabolic process"/>
    <property type="evidence" value="ECO:0007669"/>
    <property type="project" value="InterPro"/>
</dbReference>
<dbReference type="InterPro" id="IPR002921">
    <property type="entry name" value="Fungal_lipase-type"/>
</dbReference>
<reference evidence="2 3" key="1">
    <citation type="submission" date="2018-11" db="EMBL/GenBank/DDBJ databases">
        <authorList>
            <consortium name="Pathogen Informatics"/>
        </authorList>
    </citation>
    <scope>NUCLEOTIDE SEQUENCE [LARGE SCALE GENOMIC DNA]</scope>
</reference>
<dbReference type="InterPro" id="IPR029058">
    <property type="entry name" value="AB_hydrolase_fold"/>
</dbReference>
<proteinExistence type="predicted"/>
<dbReference type="OrthoDB" id="5866690at2759"/>
<dbReference type="PANTHER" id="PTHR45908">
    <property type="entry name" value="PROTEIN CBG11750-RELATED"/>
    <property type="match status" value="1"/>
</dbReference>
<protein>
    <recommendedName>
        <fullName evidence="1">Fungal lipase-type domain-containing protein</fullName>
    </recommendedName>
</protein>
<dbReference type="SUPFAM" id="SSF53474">
    <property type="entry name" value="alpha/beta-Hydrolases"/>
    <property type="match status" value="1"/>
</dbReference>
<dbReference type="AlphaFoldDB" id="A0A3P7JFT9"/>
<keyword evidence="3" id="KW-1185">Reference proteome</keyword>